<dbReference type="Gene3D" id="2.60.40.10">
    <property type="entry name" value="Immunoglobulins"/>
    <property type="match status" value="1"/>
</dbReference>
<dbReference type="InterPro" id="IPR036179">
    <property type="entry name" value="Ig-like_dom_sf"/>
</dbReference>
<organism evidence="2 3">
    <name type="scientific">Mytilus galloprovincialis</name>
    <name type="common">Mediterranean mussel</name>
    <dbReference type="NCBI Taxonomy" id="29158"/>
    <lineage>
        <taxon>Eukaryota</taxon>
        <taxon>Metazoa</taxon>
        <taxon>Spiralia</taxon>
        <taxon>Lophotrochozoa</taxon>
        <taxon>Mollusca</taxon>
        <taxon>Bivalvia</taxon>
        <taxon>Autobranchia</taxon>
        <taxon>Pteriomorphia</taxon>
        <taxon>Mytilida</taxon>
        <taxon>Mytiloidea</taxon>
        <taxon>Mytilidae</taxon>
        <taxon>Mytilinae</taxon>
        <taxon>Mytilus</taxon>
    </lineage>
</organism>
<accession>A0A8B6CX09</accession>
<comment type="caution">
    <text evidence="2">The sequence shown here is derived from an EMBL/GenBank/DDBJ whole genome shotgun (WGS) entry which is preliminary data.</text>
</comment>
<evidence type="ECO:0000313" key="3">
    <source>
        <dbReference type="Proteomes" id="UP000596742"/>
    </source>
</evidence>
<name>A0A8B6CX09_MYTGA</name>
<evidence type="ECO:0000313" key="2">
    <source>
        <dbReference type="EMBL" id="VDI11947.1"/>
    </source>
</evidence>
<dbReference type="Proteomes" id="UP000596742">
    <property type="component" value="Unassembled WGS sequence"/>
</dbReference>
<dbReference type="SUPFAM" id="SSF48726">
    <property type="entry name" value="Immunoglobulin"/>
    <property type="match status" value="1"/>
</dbReference>
<dbReference type="InterPro" id="IPR013783">
    <property type="entry name" value="Ig-like_fold"/>
</dbReference>
<sequence>MKDARQKGHFAHLRDDKLYIDNKRFSPRLPPQMPPRPPFQNQRPMKHRPPPPFPGIVAGASVTLYGENYVIRGEFMSLNCTADVSPTDRTALFLIENESYASLRKTKNGCFNSRNLCLSKVCSCSEDGRSFFLRMKHEKQTIKDKYHVTCLMKFGGEKISDTMKVDVIGSIVIRNITGNVQDNMSTFQIDNCSREDSGTYVCSGWSNVFGRVIKANKTTSIPYEGNA</sequence>
<protein>
    <submittedName>
        <fullName evidence="2">Uncharacterized protein</fullName>
    </submittedName>
</protein>
<feature type="region of interest" description="Disordered" evidence="1">
    <location>
        <begin position="1"/>
        <end position="48"/>
    </location>
</feature>
<feature type="compositionally biased region" description="Pro residues" evidence="1">
    <location>
        <begin position="28"/>
        <end position="38"/>
    </location>
</feature>
<keyword evidence="3" id="KW-1185">Reference proteome</keyword>
<feature type="compositionally biased region" description="Basic and acidic residues" evidence="1">
    <location>
        <begin position="1"/>
        <end position="24"/>
    </location>
</feature>
<dbReference type="AlphaFoldDB" id="A0A8B6CX09"/>
<reference evidence="2" key="1">
    <citation type="submission" date="2018-11" db="EMBL/GenBank/DDBJ databases">
        <authorList>
            <person name="Alioto T."/>
            <person name="Alioto T."/>
        </authorList>
    </citation>
    <scope>NUCLEOTIDE SEQUENCE</scope>
</reference>
<proteinExistence type="predicted"/>
<dbReference type="EMBL" id="UYJE01002571">
    <property type="protein sequence ID" value="VDI11947.1"/>
    <property type="molecule type" value="Genomic_DNA"/>
</dbReference>
<evidence type="ECO:0000256" key="1">
    <source>
        <dbReference type="SAM" id="MobiDB-lite"/>
    </source>
</evidence>
<gene>
    <name evidence="2" type="ORF">MGAL_10B072726</name>
</gene>